<accession>A0A914CJQ1</accession>
<organism evidence="1 2">
    <name type="scientific">Acrobeloides nanus</name>
    <dbReference type="NCBI Taxonomy" id="290746"/>
    <lineage>
        <taxon>Eukaryota</taxon>
        <taxon>Metazoa</taxon>
        <taxon>Ecdysozoa</taxon>
        <taxon>Nematoda</taxon>
        <taxon>Chromadorea</taxon>
        <taxon>Rhabditida</taxon>
        <taxon>Tylenchina</taxon>
        <taxon>Cephalobomorpha</taxon>
        <taxon>Cephaloboidea</taxon>
        <taxon>Cephalobidae</taxon>
        <taxon>Acrobeloides</taxon>
    </lineage>
</organism>
<dbReference type="AlphaFoldDB" id="A0A914CJQ1"/>
<name>A0A914CJQ1_9BILA</name>
<sequence length="150" mass="17723">MLPTSVHYVEPMLTPQELEWLHQIRRHANVQDHSGYSLNPFNLLRWAHAYEGDTITSAKKYRRHLKIRKILELDKIHNLGDADGLDEAADDYAPVEILGQSLIRFTIWAMRMVWMKLLTIMLQLKFWDKQPMMIIVFYSSKDLGILIFKQ</sequence>
<evidence type="ECO:0000313" key="2">
    <source>
        <dbReference type="WBParaSite" id="ACRNAN_scaffold11505.g11049.t1"/>
    </source>
</evidence>
<dbReference type="WBParaSite" id="ACRNAN_scaffold11505.g11049.t1">
    <property type="protein sequence ID" value="ACRNAN_scaffold11505.g11049.t1"/>
    <property type="gene ID" value="ACRNAN_scaffold11505.g11049"/>
</dbReference>
<proteinExistence type="predicted"/>
<keyword evidence="1" id="KW-1185">Reference proteome</keyword>
<dbReference type="Proteomes" id="UP000887540">
    <property type="component" value="Unplaced"/>
</dbReference>
<reference evidence="2" key="1">
    <citation type="submission" date="2022-11" db="UniProtKB">
        <authorList>
            <consortium name="WormBaseParasite"/>
        </authorList>
    </citation>
    <scope>IDENTIFICATION</scope>
</reference>
<dbReference type="InterPro" id="IPR036865">
    <property type="entry name" value="CRAL-TRIO_dom_sf"/>
</dbReference>
<dbReference type="Gene3D" id="3.40.525.10">
    <property type="entry name" value="CRAL-TRIO lipid binding domain"/>
    <property type="match status" value="1"/>
</dbReference>
<protein>
    <submittedName>
        <fullName evidence="2">Uncharacterized protein</fullName>
    </submittedName>
</protein>
<evidence type="ECO:0000313" key="1">
    <source>
        <dbReference type="Proteomes" id="UP000887540"/>
    </source>
</evidence>